<dbReference type="AlphaFoldDB" id="A0A2S8G4M0"/>
<accession>A0A2S8G4M0</accession>
<reference evidence="2 3" key="1">
    <citation type="submission" date="2018-02" db="EMBL/GenBank/DDBJ databases">
        <title>Comparative genomes isolates from brazilian mangrove.</title>
        <authorList>
            <person name="Araujo J.E."/>
            <person name="Taketani R.G."/>
            <person name="Silva M.C.P."/>
            <person name="Loureco M.V."/>
            <person name="Andreote F.D."/>
        </authorList>
    </citation>
    <scope>NUCLEOTIDE SEQUENCE [LARGE SCALE GENOMIC DNA]</scope>
    <source>
        <strain evidence="2 3">HEX-2 MGV</strain>
    </source>
</reference>
<dbReference type="Proteomes" id="UP000240009">
    <property type="component" value="Unassembled WGS sequence"/>
</dbReference>
<dbReference type="EMBL" id="PUIA01000016">
    <property type="protein sequence ID" value="PQO39377.1"/>
    <property type="molecule type" value="Genomic_DNA"/>
</dbReference>
<protein>
    <submittedName>
        <fullName evidence="2">Uncharacterized protein</fullName>
    </submittedName>
</protein>
<evidence type="ECO:0000313" key="2">
    <source>
        <dbReference type="EMBL" id="PQO39377.1"/>
    </source>
</evidence>
<comment type="caution">
    <text evidence="2">The sequence shown here is derived from an EMBL/GenBank/DDBJ whole genome shotgun (WGS) entry which is preliminary data.</text>
</comment>
<sequence>MNYTIGSEVDKLQKLVQRRQPKPRLRDEDLPPGETVRLWSSALWTQGQVTSSEFSRLSATQISTAFYFLTRAEAVNDVVDRLDQVVELAKCSALDGSPKSSPGESPELLKMYLKDTVNKLCRVAAFNEAAIVNDARERIELLEDEVAELRFQIANGKPGDESSNAAVAWGMTEGGNQ</sequence>
<evidence type="ECO:0000256" key="1">
    <source>
        <dbReference type="SAM" id="MobiDB-lite"/>
    </source>
</evidence>
<dbReference type="RefSeq" id="WP_105350817.1">
    <property type="nucleotide sequence ID" value="NZ_PUIA01000016.1"/>
</dbReference>
<name>A0A2S8G4M0_9BACT</name>
<evidence type="ECO:0000313" key="3">
    <source>
        <dbReference type="Proteomes" id="UP000240009"/>
    </source>
</evidence>
<feature type="region of interest" description="Disordered" evidence="1">
    <location>
        <begin position="158"/>
        <end position="177"/>
    </location>
</feature>
<proteinExistence type="predicted"/>
<gene>
    <name evidence="2" type="ORF">C5Y96_05850</name>
</gene>
<organism evidence="2 3">
    <name type="scientific">Blastopirellula marina</name>
    <dbReference type="NCBI Taxonomy" id="124"/>
    <lineage>
        <taxon>Bacteria</taxon>
        <taxon>Pseudomonadati</taxon>
        <taxon>Planctomycetota</taxon>
        <taxon>Planctomycetia</taxon>
        <taxon>Pirellulales</taxon>
        <taxon>Pirellulaceae</taxon>
        <taxon>Blastopirellula</taxon>
    </lineage>
</organism>